<gene>
    <name evidence="1" type="ORF">QBC37DRAFT_488368</name>
</gene>
<evidence type="ECO:0000313" key="1">
    <source>
        <dbReference type="EMBL" id="KAK4205986.1"/>
    </source>
</evidence>
<dbReference type="AlphaFoldDB" id="A0AAN7AYD8"/>
<evidence type="ECO:0000313" key="2">
    <source>
        <dbReference type="Proteomes" id="UP001301769"/>
    </source>
</evidence>
<name>A0AAN7AYD8_9PEZI</name>
<dbReference type="Proteomes" id="UP001301769">
    <property type="component" value="Unassembled WGS sequence"/>
</dbReference>
<comment type="caution">
    <text evidence="1">The sequence shown here is derived from an EMBL/GenBank/DDBJ whole genome shotgun (WGS) entry which is preliminary data.</text>
</comment>
<proteinExistence type="predicted"/>
<dbReference type="EMBL" id="MU858566">
    <property type="protein sequence ID" value="KAK4205986.1"/>
    <property type="molecule type" value="Genomic_DNA"/>
</dbReference>
<reference evidence="1" key="1">
    <citation type="journal article" date="2023" name="Mol. Phylogenet. Evol.">
        <title>Genome-scale phylogeny and comparative genomics of the fungal order Sordariales.</title>
        <authorList>
            <person name="Hensen N."/>
            <person name="Bonometti L."/>
            <person name="Westerberg I."/>
            <person name="Brannstrom I.O."/>
            <person name="Guillou S."/>
            <person name="Cros-Aarteil S."/>
            <person name="Calhoun S."/>
            <person name="Haridas S."/>
            <person name="Kuo A."/>
            <person name="Mondo S."/>
            <person name="Pangilinan J."/>
            <person name="Riley R."/>
            <person name="LaButti K."/>
            <person name="Andreopoulos B."/>
            <person name="Lipzen A."/>
            <person name="Chen C."/>
            <person name="Yan M."/>
            <person name="Daum C."/>
            <person name="Ng V."/>
            <person name="Clum A."/>
            <person name="Steindorff A."/>
            <person name="Ohm R.A."/>
            <person name="Martin F."/>
            <person name="Silar P."/>
            <person name="Natvig D.O."/>
            <person name="Lalanne C."/>
            <person name="Gautier V."/>
            <person name="Ament-Velasquez S.L."/>
            <person name="Kruys A."/>
            <person name="Hutchinson M.I."/>
            <person name="Powell A.J."/>
            <person name="Barry K."/>
            <person name="Miller A.N."/>
            <person name="Grigoriev I.V."/>
            <person name="Debuchy R."/>
            <person name="Gladieux P."/>
            <person name="Hiltunen Thoren M."/>
            <person name="Johannesson H."/>
        </authorList>
    </citation>
    <scope>NUCLEOTIDE SEQUENCE</scope>
    <source>
        <strain evidence="1">PSN293</strain>
    </source>
</reference>
<protein>
    <submittedName>
        <fullName evidence="1">Uncharacterized protein</fullName>
    </submittedName>
</protein>
<sequence length="287" mass="33006">MKPNVVTLEDVEINEMGKLIPPLLRHRTQGNCVKPKDRTSFKLQGNHNFLEWRAALRSSLAARDLLRYITENVPPRPGPIFNTRRSIPEDEPRDEALSKWRCDRAKCYQVILNSLSKNVVKTLLNNEPKAFSGSGSMGHTPVERDRYDMTWDTAAPETEGEEDHQTILDGPDPKDLYDLIYECYPYINPALIKNAVSEMREAISGPLVYPGHWSEYSMHEGLARLRFLWRSLQELGLGQPDEAWNEALKRHLVNESKNICCYGEGSDMNILMHEILVCKREKRWSGE</sequence>
<organism evidence="1 2">
    <name type="scientific">Rhypophila decipiens</name>
    <dbReference type="NCBI Taxonomy" id="261697"/>
    <lineage>
        <taxon>Eukaryota</taxon>
        <taxon>Fungi</taxon>
        <taxon>Dikarya</taxon>
        <taxon>Ascomycota</taxon>
        <taxon>Pezizomycotina</taxon>
        <taxon>Sordariomycetes</taxon>
        <taxon>Sordariomycetidae</taxon>
        <taxon>Sordariales</taxon>
        <taxon>Naviculisporaceae</taxon>
        <taxon>Rhypophila</taxon>
    </lineage>
</organism>
<keyword evidence="2" id="KW-1185">Reference proteome</keyword>
<accession>A0AAN7AYD8</accession>
<reference evidence="1" key="2">
    <citation type="submission" date="2023-05" db="EMBL/GenBank/DDBJ databases">
        <authorList>
            <consortium name="Lawrence Berkeley National Laboratory"/>
            <person name="Steindorff A."/>
            <person name="Hensen N."/>
            <person name="Bonometti L."/>
            <person name="Westerberg I."/>
            <person name="Brannstrom I.O."/>
            <person name="Guillou S."/>
            <person name="Cros-Aarteil S."/>
            <person name="Calhoun S."/>
            <person name="Haridas S."/>
            <person name="Kuo A."/>
            <person name="Mondo S."/>
            <person name="Pangilinan J."/>
            <person name="Riley R."/>
            <person name="Labutti K."/>
            <person name="Andreopoulos B."/>
            <person name="Lipzen A."/>
            <person name="Chen C."/>
            <person name="Yanf M."/>
            <person name="Daum C."/>
            <person name="Ng V."/>
            <person name="Clum A."/>
            <person name="Ohm R."/>
            <person name="Martin F."/>
            <person name="Silar P."/>
            <person name="Natvig D."/>
            <person name="Lalanne C."/>
            <person name="Gautier V."/>
            <person name="Ament-Velasquez S.L."/>
            <person name="Kruys A."/>
            <person name="Hutchinson M.I."/>
            <person name="Powell A.J."/>
            <person name="Barry K."/>
            <person name="Miller A.N."/>
            <person name="Grigoriev I.V."/>
            <person name="Debuchy R."/>
            <person name="Gladieux P."/>
            <person name="Thoren M.H."/>
            <person name="Johannesson H."/>
        </authorList>
    </citation>
    <scope>NUCLEOTIDE SEQUENCE</scope>
    <source>
        <strain evidence="1">PSN293</strain>
    </source>
</reference>